<reference evidence="3" key="1">
    <citation type="submission" date="2018-05" db="EMBL/GenBank/DDBJ databases">
        <authorList>
            <person name="Li X."/>
        </authorList>
    </citation>
    <scope>NUCLEOTIDE SEQUENCE [LARGE SCALE GENOMIC DNA]</scope>
    <source>
        <strain evidence="3">LX32</strain>
    </source>
</reference>
<dbReference type="Pfam" id="PF06170">
    <property type="entry name" value="DUF983"/>
    <property type="match status" value="1"/>
</dbReference>
<organism evidence="2 3">
    <name type="scientific">Phenylobacterium soli</name>
    <dbReference type="NCBI Taxonomy" id="2170551"/>
    <lineage>
        <taxon>Bacteria</taxon>
        <taxon>Pseudomonadati</taxon>
        <taxon>Pseudomonadota</taxon>
        <taxon>Alphaproteobacteria</taxon>
        <taxon>Caulobacterales</taxon>
        <taxon>Caulobacteraceae</taxon>
        <taxon>Phenylobacterium</taxon>
    </lineage>
</organism>
<dbReference type="Proteomes" id="UP000249254">
    <property type="component" value="Unassembled WGS sequence"/>
</dbReference>
<protein>
    <recommendedName>
        <fullName evidence="4">DUF983 domain-containing protein</fullName>
    </recommendedName>
</protein>
<comment type="caution">
    <text evidence="2">The sequence shown here is derived from an EMBL/GenBank/DDBJ whole genome shotgun (WGS) entry which is preliminary data.</text>
</comment>
<name>A0A328AMR6_9CAUL</name>
<feature type="transmembrane region" description="Helical" evidence="1">
    <location>
        <begin position="51"/>
        <end position="71"/>
    </location>
</feature>
<feature type="transmembrane region" description="Helical" evidence="1">
    <location>
        <begin position="77"/>
        <end position="96"/>
    </location>
</feature>
<evidence type="ECO:0000313" key="3">
    <source>
        <dbReference type="Proteomes" id="UP000249254"/>
    </source>
</evidence>
<evidence type="ECO:0008006" key="4">
    <source>
        <dbReference type="Google" id="ProtNLM"/>
    </source>
</evidence>
<keyword evidence="1" id="KW-0472">Membrane</keyword>
<gene>
    <name evidence="2" type="ORF">DJ017_06465</name>
</gene>
<evidence type="ECO:0000256" key="1">
    <source>
        <dbReference type="SAM" id="Phobius"/>
    </source>
</evidence>
<dbReference type="OrthoDB" id="9799456at2"/>
<keyword evidence="1" id="KW-1133">Transmembrane helix</keyword>
<keyword evidence="3" id="KW-1185">Reference proteome</keyword>
<dbReference type="InterPro" id="IPR009325">
    <property type="entry name" value="DUF983"/>
</dbReference>
<dbReference type="AlphaFoldDB" id="A0A328AMR6"/>
<accession>A0A328AMR6</accession>
<proteinExistence type="predicted"/>
<keyword evidence="1" id="KW-0812">Transmembrane</keyword>
<evidence type="ECO:0000313" key="2">
    <source>
        <dbReference type="EMBL" id="RAK54188.1"/>
    </source>
</evidence>
<dbReference type="EMBL" id="QFYQ01000001">
    <property type="protein sequence ID" value="RAK54188.1"/>
    <property type="molecule type" value="Genomic_DNA"/>
</dbReference>
<dbReference type="RefSeq" id="WP_111527939.1">
    <property type="nucleotide sequence ID" value="NZ_JBHRSG010000002.1"/>
</dbReference>
<sequence>MNKPNALVAGALGRCPNCGEGRLFEGFLRVSPRCEACGYDLAKADSGDGPAVFVILIAGFVVAFAALITEIAVHPPVWVHLILWLPATLILCLVLLRPMKGLMLAAQFMNKASEARHD</sequence>